<proteinExistence type="predicted"/>
<evidence type="ECO:0000313" key="1">
    <source>
        <dbReference type="EMBL" id="EBZ6051717.1"/>
    </source>
</evidence>
<reference evidence="1" key="1">
    <citation type="submission" date="2018-10" db="EMBL/GenBank/DDBJ databases">
        <authorList>
            <consortium name="GenomeTrakr network: Whole genome sequencing for foodborne pathogen traceback"/>
        </authorList>
    </citation>
    <scope>NUCLEOTIDE SEQUENCE</scope>
    <source>
        <strain evidence="1">FDA00013435</strain>
    </source>
</reference>
<dbReference type="AlphaFoldDB" id="A0A5X3NZ12"/>
<dbReference type="EMBL" id="AAHRRA010000006">
    <property type="protein sequence ID" value="EBZ6051717.1"/>
    <property type="molecule type" value="Genomic_DNA"/>
</dbReference>
<sequence length="69" mass="7870">MESTIDITIGGKNKNVGERVCEIVILTRYTVEHNITKNIIKKVITELIKNLLTDIPKITFDFISSVFTF</sequence>
<name>A0A5X3NZ12_SALET</name>
<organism evidence="1">
    <name type="scientific">Salmonella enterica subsp. enterica serovar Weslaco</name>
    <dbReference type="NCBI Taxonomy" id="1243597"/>
    <lineage>
        <taxon>Bacteria</taxon>
        <taxon>Pseudomonadati</taxon>
        <taxon>Pseudomonadota</taxon>
        <taxon>Gammaproteobacteria</taxon>
        <taxon>Enterobacterales</taxon>
        <taxon>Enterobacteriaceae</taxon>
        <taxon>Salmonella</taxon>
    </lineage>
</organism>
<accession>A0A5X3NZ12</accession>
<comment type="caution">
    <text evidence="1">The sequence shown here is derived from an EMBL/GenBank/DDBJ whole genome shotgun (WGS) entry which is preliminary data.</text>
</comment>
<gene>
    <name evidence="1" type="ORF">D2118_09450</name>
</gene>
<protein>
    <submittedName>
        <fullName evidence="1">Uncharacterized protein</fullName>
    </submittedName>
</protein>